<dbReference type="Gene3D" id="3.30.110.40">
    <property type="entry name" value="TusA-like domain"/>
    <property type="match status" value="1"/>
</dbReference>
<dbReference type="AlphaFoldDB" id="A0A1C3RKA7"/>
<feature type="domain" description="UPF0033" evidence="2">
    <location>
        <begin position="7"/>
        <end position="75"/>
    </location>
</feature>
<sequence>MTQIDRKFDASGMRCPIPVLRATKEIKAMQTGEVLEILATDGQAPRDFRDYCKETGHEILLNEERDGTYVIVIRKG</sequence>
<evidence type="ECO:0000313" key="4">
    <source>
        <dbReference type="Proteomes" id="UP000231658"/>
    </source>
</evidence>
<dbReference type="PANTHER" id="PTHR33279:SF6">
    <property type="entry name" value="SULFUR CARRIER PROTEIN YEDF-RELATED"/>
    <property type="match status" value="1"/>
</dbReference>
<dbReference type="Proteomes" id="UP000231658">
    <property type="component" value="Unassembled WGS sequence"/>
</dbReference>
<dbReference type="Pfam" id="PF01206">
    <property type="entry name" value="TusA"/>
    <property type="match status" value="1"/>
</dbReference>
<dbReference type="EMBL" id="FLYE01000045">
    <property type="protein sequence ID" value="SCA57678.1"/>
    <property type="molecule type" value="Genomic_DNA"/>
</dbReference>
<protein>
    <recommendedName>
        <fullName evidence="2">UPF0033 domain-containing protein</fullName>
    </recommendedName>
</protein>
<evidence type="ECO:0000259" key="2">
    <source>
        <dbReference type="Pfam" id="PF01206"/>
    </source>
</evidence>
<reference evidence="3 4" key="1">
    <citation type="submission" date="2016-07" db="EMBL/GenBank/DDBJ databases">
        <authorList>
            <person name="Lefevre C.T."/>
        </authorList>
    </citation>
    <scope>NUCLEOTIDE SEQUENCE [LARGE SCALE GENOMIC DNA]</scope>
    <source>
        <strain evidence="3">PR1</strain>
    </source>
</reference>
<keyword evidence="4" id="KW-1185">Reference proteome</keyword>
<accession>A0A1C3RKA7</accession>
<dbReference type="RefSeq" id="WP_069189686.1">
    <property type="nucleotide sequence ID" value="NZ_FLYE01000045.1"/>
</dbReference>
<organism evidence="3 4">
    <name type="scientific">Candidatus Terasakiella magnetica</name>
    <dbReference type="NCBI Taxonomy" id="1867952"/>
    <lineage>
        <taxon>Bacteria</taxon>
        <taxon>Pseudomonadati</taxon>
        <taxon>Pseudomonadota</taxon>
        <taxon>Alphaproteobacteria</taxon>
        <taxon>Rhodospirillales</taxon>
        <taxon>Terasakiellaceae</taxon>
        <taxon>Terasakiella</taxon>
    </lineage>
</organism>
<dbReference type="PANTHER" id="PTHR33279">
    <property type="entry name" value="SULFUR CARRIER PROTEIN YEDF-RELATED"/>
    <property type="match status" value="1"/>
</dbReference>
<dbReference type="SUPFAM" id="SSF64307">
    <property type="entry name" value="SirA-like"/>
    <property type="match status" value="1"/>
</dbReference>
<evidence type="ECO:0000313" key="3">
    <source>
        <dbReference type="EMBL" id="SCA57678.1"/>
    </source>
</evidence>
<evidence type="ECO:0000256" key="1">
    <source>
        <dbReference type="ARBA" id="ARBA00008984"/>
    </source>
</evidence>
<proteinExistence type="inferred from homology"/>
<dbReference type="OrthoDB" id="9797551at2"/>
<dbReference type="CDD" id="cd00291">
    <property type="entry name" value="SirA_YedF_YeeD"/>
    <property type="match status" value="1"/>
</dbReference>
<dbReference type="InterPro" id="IPR036868">
    <property type="entry name" value="TusA-like_sf"/>
</dbReference>
<name>A0A1C3RKA7_9PROT</name>
<comment type="similarity">
    <text evidence="1">Belongs to the sulfur carrier protein TusA family.</text>
</comment>
<dbReference type="STRING" id="1867952.MTBPR1_60191"/>
<dbReference type="InterPro" id="IPR001455">
    <property type="entry name" value="TusA-like"/>
</dbReference>
<gene>
    <name evidence="3" type="ORF">MTBPR1_60191</name>
</gene>